<evidence type="ECO:0000313" key="3">
    <source>
        <dbReference type="Proteomes" id="UP001162135"/>
    </source>
</evidence>
<dbReference type="NCBIfam" id="TIGR00654">
    <property type="entry name" value="PhzF_family"/>
    <property type="match status" value="1"/>
</dbReference>
<dbReference type="PANTHER" id="PTHR13774:SF32">
    <property type="entry name" value="ANTISENSE-ENHANCING SEQUENCE 1"/>
    <property type="match status" value="1"/>
</dbReference>
<sequence length="299" mass="32778">MTQTLQTQIPVGKREPYRYILLDVFTDTPFAGNPLAVFPDAADLDGDAMKRIAKELNLSETVFITDRRQIDNVSIRIFTPVGEIPFAGHPTVGTACLLKALGWHDGERPLLLREGVGDVPIRFMGKRARLTTAMPLEISPCPLTIEMAAESLGLPTIAIASPPVAASCGIRFNLIEITDLDSLRQAQVNVARLQSVFPNPADRDLYLYVRQSAQQLRTRMFAPAMGIPEDPATGSAAAPLIGYLSRQASFDRTLDWHLIQGVEMERPSHIYGQVEHGTHGDLIHIEGEAVIVGEGTLYL</sequence>
<dbReference type="InterPro" id="IPR003719">
    <property type="entry name" value="Phenazine_PhzF-like"/>
</dbReference>
<accession>A0ABT6I131</accession>
<evidence type="ECO:0000313" key="2">
    <source>
        <dbReference type="EMBL" id="MDH4571361.1"/>
    </source>
</evidence>
<proteinExistence type="inferred from homology"/>
<organism evidence="2 3">
    <name type="scientific">Salinicola acroporae</name>
    <dbReference type="NCBI Taxonomy" id="1541440"/>
    <lineage>
        <taxon>Bacteria</taxon>
        <taxon>Pseudomonadati</taxon>
        <taxon>Pseudomonadota</taxon>
        <taxon>Gammaproteobacteria</taxon>
        <taxon>Oceanospirillales</taxon>
        <taxon>Halomonadaceae</taxon>
        <taxon>Salinicola</taxon>
    </lineage>
</organism>
<protein>
    <submittedName>
        <fullName evidence="2">PhzF family phenazine biosynthesis protein</fullName>
    </submittedName>
</protein>
<reference evidence="2" key="1">
    <citation type="journal article" date="2015" name="Antonie Van Leeuwenhoek">
        <title>Comparative 16S rRNA signatures and multilocus sequence analysis for the genus Salinicola and description of Salinicola acroporae sp. nov., isolated from coral Acropora digitifera.</title>
        <authorList>
            <person name="Lepcha R.T."/>
            <person name="Poddar A."/>
            <person name="Schumann P."/>
            <person name="Das S.K."/>
        </authorList>
    </citation>
    <scope>NUCLEOTIDE SEQUENCE</scope>
    <source>
        <strain evidence="2">S4-41</strain>
    </source>
</reference>
<dbReference type="PIRSF" id="PIRSF016184">
    <property type="entry name" value="PhzC_PhzF"/>
    <property type="match status" value="1"/>
</dbReference>
<dbReference type="Proteomes" id="UP001162135">
    <property type="component" value="Unassembled WGS sequence"/>
</dbReference>
<dbReference type="Gene3D" id="3.10.310.10">
    <property type="entry name" value="Diaminopimelate Epimerase, Chain A, domain 1"/>
    <property type="match status" value="2"/>
</dbReference>
<comment type="similarity">
    <text evidence="1">Belongs to the PhzF family.</text>
</comment>
<dbReference type="Pfam" id="PF02567">
    <property type="entry name" value="PhzC-PhzF"/>
    <property type="match status" value="1"/>
</dbReference>
<dbReference type="RefSeq" id="WP_110715231.1">
    <property type="nucleotide sequence ID" value="NZ_PGFS01000001.1"/>
</dbReference>
<comment type="caution">
    <text evidence="2">The sequence shown here is derived from an EMBL/GenBank/DDBJ whole genome shotgun (WGS) entry which is preliminary data.</text>
</comment>
<reference evidence="2" key="2">
    <citation type="submission" date="2017-11" db="EMBL/GenBank/DDBJ databases">
        <authorList>
            <person name="Das S.K."/>
        </authorList>
    </citation>
    <scope>NUCLEOTIDE SEQUENCE</scope>
    <source>
        <strain evidence="2">S4-41</strain>
    </source>
</reference>
<dbReference type="EMBL" id="PGFS01000001">
    <property type="protein sequence ID" value="MDH4571361.1"/>
    <property type="molecule type" value="Genomic_DNA"/>
</dbReference>
<evidence type="ECO:0000256" key="1">
    <source>
        <dbReference type="ARBA" id="ARBA00008270"/>
    </source>
</evidence>
<name>A0ABT6I131_9GAMM</name>
<dbReference type="SUPFAM" id="SSF54506">
    <property type="entry name" value="Diaminopimelate epimerase-like"/>
    <property type="match status" value="1"/>
</dbReference>
<keyword evidence="3" id="KW-1185">Reference proteome</keyword>
<dbReference type="PANTHER" id="PTHR13774">
    <property type="entry name" value="PHENAZINE BIOSYNTHESIS PROTEIN"/>
    <property type="match status" value="1"/>
</dbReference>
<gene>
    <name evidence="2" type="ORF">CUR86_02060</name>
</gene>